<gene>
    <name evidence="1" type="ORF">ACEZDG_03465</name>
</gene>
<evidence type="ECO:0000313" key="2">
    <source>
        <dbReference type="Proteomes" id="UP001592582"/>
    </source>
</evidence>
<evidence type="ECO:0000313" key="1">
    <source>
        <dbReference type="EMBL" id="MFC1408337.1"/>
    </source>
</evidence>
<proteinExistence type="predicted"/>
<reference evidence="1 2" key="1">
    <citation type="submission" date="2024-09" db="EMBL/GenBank/DDBJ databases">
        <authorList>
            <person name="Lee S.D."/>
        </authorList>
    </citation>
    <scope>NUCLEOTIDE SEQUENCE [LARGE SCALE GENOMIC DNA]</scope>
    <source>
        <strain evidence="1 2">N1-1</strain>
    </source>
</reference>
<sequence>MTTTVEPERTAAPTPAPTPAAAPGAVEPGLDRPVRLIGARLWLGSIALLLAVAAGTAWGVLGALPHTLTLPGVVAMDQGAGPATLRLFVTSPTQAAQLTPGQLGLVPVRGGMAQLRITSVDAYPTRADALDGTQTVPGLPTGDTPVWTVHAVLDLPPGAADPDRTDATPVLVSASIDLGTRHPYQVLFGSTGAGR</sequence>
<name>A0ABV6V3X1_9ACTN</name>
<dbReference type="EMBL" id="JBHEZX010000001">
    <property type="protein sequence ID" value="MFC1408337.1"/>
    <property type="molecule type" value="Genomic_DNA"/>
</dbReference>
<dbReference type="Proteomes" id="UP001592582">
    <property type="component" value="Unassembled WGS sequence"/>
</dbReference>
<comment type="caution">
    <text evidence="1">The sequence shown here is derived from an EMBL/GenBank/DDBJ whole genome shotgun (WGS) entry which is preliminary data.</text>
</comment>
<keyword evidence="2" id="KW-1185">Reference proteome</keyword>
<accession>A0ABV6V3X1</accession>
<protein>
    <submittedName>
        <fullName evidence="1">Uncharacterized protein</fullName>
    </submittedName>
</protein>
<organism evidence="1 2">
    <name type="scientific">Streptacidiphilus alkalitolerans</name>
    <dbReference type="NCBI Taxonomy" id="3342712"/>
    <lineage>
        <taxon>Bacteria</taxon>
        <taxon>Bacillati</taxon>
        <taxon>Actinomycetota</taxon>
        <taxon>Actinomycetes</taxon>
        <taxon>Kitasatosporales</taxon>
        <taxon>Streptomycetaceae</taxon>
        <taxon>Streptacidiphilus</taxon>
    </lineage>
</organism>